<sequence length="250" mass="26699">MSFLELTPQSEGLTIAPLVALGYCDLCGGGVRALCGLQPKTGETCRQWSVKVSGLQACSITTGADGDRTSPGVLQVNTFYDSQGSPIVSILVLLAAVPSENQMLVADAIVSFLEEKVGQDLRLVISAAMRLPETCDSAKPYFATLNGAEIDGTWETLPANTRLQDGMIAGLVHLCTARAVKTTLIVVSGHRLSKIADSNDESHIKVVQTLGEAGAQVLGCHFDKLRLKDLDIVSLSHWNDYPHDGIPMYT</sequence>
<evidence type="ECO:0000313" key="1">
    <source>
        <dbReference type="EMBL" id="KAK3234230.1"/>
    </source>
</evidence>
<gene>
    <name evidence="1" type="ORF">CYMTET_55510</name>
</gene>
<dbReference type="Proteomes" id="UP001190700">
    <property type="component" value="Unassembled WGS sequence"/>
</dbReference>
<organism evidence="1 2">
    <name type="scientific">Cymbomonas tetramitiformis</name>
    <dbReference type="NCBI Taxonomy" id="36881"/>
    <lineage>
        <taxon>Eukaryota</taxon>
        <taxon>Viridiplantae</taxon>
        <taxon>Chlorophyta</taxon>
        <taxon>Pyramimonadophyceae</taxon>
        <taxon>Pyramimonadales</taxon>
        <taxon>Pyramimonadaceae</taxon>
        <taxon>Cymbomonas</taxon>
    </lineage>
</organism>
<reference evidence="1 2" key="1">
    <citation type="journal article" date="2015" name="Genome Biol. Evol.">
        <title>Comparative Genomics of a Bacterivorous Green Alga Reveals Evolutionary Causalities and Consequences of Phago-Mixotrophic Mode of Nutrition.</title>
        <authorList>
            <person name="Burns J.A."/>
            <person name="Paasch A."/>
            <person name="Narechania A."/>
            <person name="Kim E."/>
        </authorList>
    </citation>
    <scope>NUCLEOTIDE SEQUENCE [LARGE SCALE GENOMIC DNA]</scope>
    <source>
        <strain evidence="1 2">PLY_AMNH</strain>
    </source>
</reference>
<evidence type="ECO:0000313" key="2">
    <source>
        <dbReference type="Proteomes" id="UP001190700"/>
    </source>
</evidence>
<comment type="caution">
    <text evidence="1">The sequence shown here is derived from an EMBL/GenBank/DDBJ whole genome shotgun (WGS) entry which is preliminary data.</text>
</comment>
<proteinExistence type="predicted"/>
<keyword evidence="2" id="KW-1185">Reference proteome</keyword>
<dbReference type="EMBL" id="LGRX02035539">
    <property type="protein sequence ID" value="KAK3234230.1"/>
    <property type="molecule type" value="Genomic_DNA"/>
</dbReference>
<name>A0AAE0BE75_9CHLO</name>
<protein>
    <submittedName>
        <fullName evidence="1">Uncharacterized protein</fullName>
    </submittedName>
</protein>
<accession>A0AAE0BE75</accession>
<dbReference type="AlphaFoldDB" id="A0AAE0BE75"/>